<reference evidence="2 3" key="1">
    <citation type="journal article" date="2019" name="Nat. Ecol. Evol.">
        <title>Megaphylogeny resolves global patterns of mushroom evolution.</title>
        <authorList>
            <person name="Varga T."/>
            <person name="Krizsan K."/>
            <person name="Foldi C."/>
            <person name="Dima B."/>
            <person name="Sanchez-Garcia M."/>
            <person name="Sanchez-Ramirez S."/>
            <person name="Szollosi G.J."/>
            <person name="Szarkandi J.G."/>
            <person name="Papp V."/>
            <person name="Albert L."/>
            <person name="Andreopoulos W."/>
            <person name="Angelini C."/>
            <person name="Antonin V."/>
            <person name="Barry K.W."/>
            <person name="Bougher N.L."/>
            <person name="Buchanan P."/>
            <person name="Buyck B."/>
            <person name="Bense V."/>
            <person name="Catcheside P."/>
            <person name="Chovatia M."/>
            <person name="Cooper J."/>
            <person name="Damon W."/>
            <person name="Desjardin D."/>
            <person name="Finy P."/>
            <person name="Geml J."/>
            <person name="Haridas S."/>
            <person name="Hughes K."/>
            <person name="Justo A."/>
            <person name="Karasinski D."/>
            <person name="Kautmanova I."/>
            <person name="Kiss B."/>
            <person name="Kocsube S."/>
            <person name="Kotiranta H."/>
            <person name="LaButti K.M."/>
            <person name="Lechner B.E."/>
            <person name="Liimatainen K."/>
            <person name="Lipzen A."/>
            <person name="Lukacs Z."/>
            <person name="Mihaltcheva S."/>
            <person name="Morgado L.N."/>
            <person name="Niskanen T."/>
            <person name="Noordeloos M.E."/>
            <person name="Ohm R.A."/>
            <person name="Ortiz-Santana B."/>
            <person name="Ovrebo C."/>
            <person name="Racz N."/>
            <person name="Riley R."/>
            <person name="Savchenko A."/>
            <person name="Shiryaev A."/>
            <person name="Soop K."/>
            <person name="Spirin V."/>
            <person name="Szebenyi C."/>
            <person name="Tomsovsky M."/>
            <person name="Tulloss R.E."/>
            <person name="Uehling J."/>
            <person name="Grigoriev I.V."/>
            <person name="Vagvolgyi C."/>
            <person name="Papp T."/>
            <person name="Martin F.M."/>
            <person name="Miettinen O."/>
            <person name="Hibbett D.S."/>
            <person name="Nagy L.G."/>
        </authorList>
    </citation>
    <scope>NUCLEOTIDE SEQUENCE [LARGE SCALE GENOMIC DNA]</scope>
    <source>
        <strain evidence="2 3">CBS 121175</strain>
    </source>
</reference>
<evidence type="ECO:0000313" key="2">
    <source>
        <dbReference type="EMBL" id="TFK17488.1"/>
    </source>
</evidence>
<name>A0A5C3KC45_COPMA</name>
<proteinExistence type="predicted"/>
<gene>
    <name evidence="2" type="ORF">FA15DRAFT_661413</name>
</gene>
<feature type="compositionally biased region" description="Polar residues" evidence="1">
    <location>
        <begin position="275"/>
        <end position="285"/>
    </location>
</feature>
<keyword evidence="3" id="KW-1185">Reference proteome</keyword>
<evidence type="ECO:0000313" key="3">
    <source>
        <dbReference type="Proteomes" id="UP000307440"/>
    </source>
</evidence>
<sequence length="311" mass="35446">MSSQNKIALALSHYFRRIQAAQLSTKFLVPTILHWKPSPGNLVPWNWPCTVEGQRVPPCKLENHRQTHEFQAPCCLCPALKKGSDAEIYTETGIGLVQVAPKVQYGRHPLNGQYAVQCAQNHCGYFISLEWFYTLPLMHLRYYKKRDTPLSAHELAYISDLDYIDNNDLGLYQASPGIICRGTKRRLIQENYGKMDELPEKIDALVWEGLMEDTFWLLFVQCTGCQIIMPRATFPHIHKCAKFTPSPPRDVPADETSTTQMEEHSARGLAEMHSSPENSYSTRDILTNIDDEYSADEFETEPASEAYSIEV</sequence>
<dbReference type="OrthoDB" id="3048394at2759"/>
<dbReference type="EMBL" id="ML210503">
    <property type="protein sequence ID" value="TFK17488.1"/>
    <property type="molecule type" value="Genomic_DNA"/>
</dbReference>
<feature type="compositionally biased region" description="Acidic residues" evidence="1">
    <location>
        <begin position="289"/>
        <end position="302"/>
    </location>
</feature>
<dbReference type="Proteomes" id="UP000307440">
    <property type="component" value="Unassembled WGS sequence"/>
</dbReference>
<accession>A0A5C3KC45</accession>
<dbReference type="AlphaFoldDB" id="A0A5C3KC45"/>
<organism evidence="2 3">
    <name type="scientific">Coprinopsis marcescibilis</name>
    <name type="common">Agaric fungus</name>
    <name type="synonym">Psathyrella marcescibilis</name>
    <dbReference type="NCBI Taxonomy" id="230819"/>
    <lineage>
        <taxon>Eukaryota</taxon>
        <taxon>Fungi</taxon>
        <taxon>Dikarya</taxon>
        <taxon>Basidiomycota</taxon>
        <taxon>Agaricomycotina</taxon>
        <taxon>Agaricomycetes</taxon>
        <taxon>Agaricomycetidae</taxon>
        <taxon>Agaricales</taxon>
        <taxon>Agaricineae</taxon>
        <taxon>Psathyrellaceae</taxon>
        <taxon>Coprinopsis</taxon>
    </lineage>
</organism>
<feature type="region of interest" description="Disordered" evidence="1">
    <location>
        <begin position="245"/>
        <end position="311"/>
    </location>
</feature>
<protein>
    <submittedName>
        <fullName evidence="2">Uncharacterized protein</fullName>
    </submittedName>
</protein>
<evidence type="ECO:0000256" key="1">
    <source>
        <dbReference type="SAM" id="MobiDB-lite"/>
    </source>
</evidence>